<dbReference type="AlphaFoldDB" id="Q1GZP6"/>
<name>Q1GZP6_METFK</name>
<dbReference type="STRING" id="265072.Mfla_2024"/>
<organism evidence="3 4">
    <name type="scientific">Methylobacillus flagellatus (strain ATCC 51484 / DSM 6875 / VKM B-1610 / KT)</name>
    <dbReference type="NCBI Taxonomy" id="265072"/>
    <lineage>
        <taxon>Bacteria</taxon>
        <taxon>Pseudomonadati</taxon>
        <taxon>Pseudomonadota</taxon>
        <taxon>Betaproteobacteria</taxon>
        <taxon>Nitrosomonadales</taxon>
        <taxon>Methylophilaceae</taxon>
        <taxon>Methylobacillus</taxon>
    </lineage>
</organism>
<evidence type="ECO:0000256" key="1">
    <source>
        <dbReference type="ARBA" id="ARBA00022741"/>
    </source>
</evidence>
<dbReference type="InterPro" id="IPR027417">
    <property type="entry name" value="P-loop_NTPase"/>
</dbReference>
<dbReference type="EMBL" id="CP000284">
    <property type="protein sequence ID" value="ABE50291.1"/>
    <property type="molecule type" value="Genomic_DNA"/>
</dbReference>
<dbReference type="PANTHER" id="PTHR32309">
    <property type="entry name" value="TYROSINE-PROTEIN KINASE"/>
    <property type="match status" value="1"/>
</dbReference>
<dbReference type="InterPro" id="IPR050445">
    <property type="entry name" value="Bact_polysacc_biosynth/exp"/>
</dbReference>
<dbReference type="PANTHER" id="PTHR32309:SF13">
    <property type="entry name" value="FERRIC ENTEROBACTIN TRANSPORT PROTEIN FEPE"/>
    <property type="match status" value="1"/>
</dbReference>
<dbReference type="SUPFAM" id="SSF160246">
    <property type="entry name" value="EspE N-terminal domain-like"/>
    <property type="match status" value="1"/>
</dbReference>
<dbReference type="CDD" id="cd05387">
    <property type="entry name" value="BY-kinase"/>
    <property type="match status" value="1"/>
</dbReference>
<keyword evidence="4" id="KW-1185">Reference proteome</keyword>
<dbReference type="GO" id="GO:0005886">
    <property type="term" value="C:plasma membrane"/>
    <property type="evidence" value="ECO:0007669"/>
    <property type="project" value="TreeGrafter"/>
</dbReference>
<dbReference type="Gene3D" id="3.40.50.300">
    <property type="entry name" value="P-loop containing nucleotide triphosphate hydrolases"/>
    <property type="match status" value="1"/>
</dbReference>
<dbReference type="InterPro" id="IPR005702">
    <property type="entry name" value="Wzc-like_C"/>
</dbReference>
<evidence type="ECO:0000313" key="3">
    <source>
        <dbReference type="EMBL" id="ABE50291.1"/>
    </source>
</evidence>
<dbReference type="GO" id="GO:0005524">
    <property type="term" value="F:ATP binding"/>
    <property type="evidence" value="ECO:0007669"/>
    <property type="project" value="UniProtKB-KW"/>
</dbReference>
<proteinExistence type="predicted"/>
<dbReference type="Proteomes" id="UP000002440">
    <property type="component" value="Chromosome"/>
</dbReference>
<gene>
    <name evidence="3" type="ordered locus">Mfla_2024</name>
</gene>
<keyword evidence="1" id="KW-0547">Nucleotide-binding</keyword>
<dbReference type="RefSeq" id="WP_011480245.1">
    <property type="nucleotide sequence ID" value="NC_007947.1"/>
</dbReference>
<keyword evidence="3" id="KW-0808">Transferase</keyword>
<dbReference type="KEGG" id="mfa:Mfla_2024"/>
<dbReference type="NCBIfam" id="TIGR01007">
    <property type="entry name" value="eps_fam"/>
    <property type="match status" value="1"/>
</dbReference>
<evidence type="ECO:0000313" key="4">
    <source>
        <dbReference type="Proteomes" id="UP000002440"/>
    </source>
</evidence>
<keyword evidence="3" id="KW-0418">Kinase</keyword>
<dbReference type="GO" id="GO:0004713">
    <property type="term" value="F:protein tyrosine kinase activity"/>
    <property type="evidence" value="ECO:0007669"/>
    <property type="project" value="UniProtKB-KW"/>
</dbReference>
<evidence type="ECO:0000256" key="2">
    <source>
        <dbReference type="ARBA" id="ARBA00022840"/>
    </source>
</evidence>
<dbReference type="InterPro" id="IPR037257">
    <property type="entry name" value="T2SS_E_N_sf"/>
</dbReference>
<protein>
    <submittedName>
        <fullName evidence="3">Protein-tyrosine kinase</fullName>
    </submittedName>
</protein>
<dbReference type="HOGENOM" id="CLU_052027_2_1_4"/>
<dbReference type="NCBIfam" id="TIGR03029">
    <property type="entry name" value="EpsG"/>
    <property type="match status" value="1"/>
</dbReference>
<accession>Q1GZP6</accession>
<dbReference type="SUPFAM" id="SSF52540">
    <property type="entry name" value="P-loop containing nucleoside triphosphate hydrolases"/>
    <property type="match status" value="1"/>
</dbReference>
<dbReference type="eggNOG" id="COG0489">
    <property type="taxonomic scope" value="Bacteria"/>
</dbReference>
<keyword evidence="3" id="KW-0829">Tyrosine-protein kinase</keyword>
<keyword evidence="2" id="KW-0067">ATP-binding</keyword>
<dbReference type="InterPro" id="IPR017479">
    <property type="entry name" value="Tyr_kinase_chain_length_EpsG"/>
</dbReference>
<reference evidence="3 4" key="1">
    <citation type="submission" date="2006-03" db="EMBL/GenBank/DDBJ databases">
        <title>Complete sequence of Methylobacillus flagellatus KT.</title>
        <authorList>
            <consortium name="US DOE Joint Genome Institute"/>
            <person name="Copeland A."/>
            <person name="Lucas S."/>
            <person name="Lapidus A."/>
            <person name="Barry K."/>
            <person name="Detter J.C."/>
            <person name="Glavina del Rio T."/>
            <person name="Hammon N."/>
            <person name="Israni S."/>
            <person name="Dalin E."/>
            <person name="Tice H."/>
            <person name="Pitluck S."/>
            <person name="Brettin T."/>
            <person name="Bruce D."/>
            <person name="Han C."/>
            <person name="Tapia R."/>
            <person name="Saunders E."/>
            <person name="Gilna P."/>
            <person name="Schmutz J."/>
            <person name="Larimer F."/>
            <person name="Land M."/>
            <person name="Kyrpides N."/>
            <person name="Anderson I."/>
            <person name="Richardson P."/>
        </authorList>
    </citation>
    <scope>NUCLEOTIDE SEQUENCE [LARGE SCALE GENOMIC DNA]</scope>
    <source>
        <strain evidence="4">KT / ATCC 51484 / DSM 6875</strain>
    </source>
</reference>
<sequence length="298" mass="32901">MISFTPSNSNSEKVENAPLVNEFSEFTIGSLLLRMGKITPEDAERIMRLHKEKGLRFGEAAQALGLITEDDIQQVLSRQFNYPYLSPDQNSYLNELVAAYQPFSNKAEVLRAVRSQLMLHWFSPERKALAVSSVSSSDNASSFVANLAVVFAQLGENTLLIDANLRYPRQHEIYNLSNKRGLSDILAGRAGYDVISKINFFENLSVLTAGTLPPNPQELVSKPTFGNLIKELACVYDVILLDTPELSNYSDGYAIAFTVGGIVLVARQNHTRVNDLSIAVEQCKNNGTKVIGSILVDL</sequence>